<protein>
    <submittedName>
        <fullName evidence="2">Uncharacterized protein</fullName>
    </submittedName>
</protein>
<dbReference type="Proteomes" id="UP000242791">
    <property type="component" value="Unassembled WGS sequence"/>
</dbReference>
<keyword evidence="3" id="KW-1185">Reference proteome</keyword>
<proteinExistence type="predicted"/>
<evidence type="ECO:0000313" key="3">
    <source>
        <dbReference type="Proteomes" id="UP000242791"/>
    </source>
</evidence>
<feature type="non-terminal residue" evidence="2">
    <location>
        <position position="1"/>
    </location>
</feature>
<feature type="region of interest" description="Disordered" evidence="1">
    <location>
        <begin position="18"/>
        <end position="55"/>
    </location>
</feature>
<evidence type="ECO:0000313" key="2">
    <source>
        <dbReference type="EMBL" id="OJD09514.1"/>
    </source>
</evidence>
<gene>
    <name evidence="2" type="ORF">ACJ73_10258</name>
</gene>
<dbReference type="AlphaFoldDB" id="A0A1J9P0Z5"/>
<accession>A0A1J9P0Z5</accession>
<reference evidence="2 3" key="1">
    <citation type="submission" date="2015-08" db="EMBL/GenBank/DDBJ databases">
        <title>Emmonsia species relationships and genome sequence.</title>
        <authorList>
            <person name="Cuomo C.A."/>
            <person name="Schwartz I.S."/>
            <person name="Kenyon C."/>
            <person name="De Hoog G.S."/>
            <person name="Govender N.P."/>
            <person name="Botha A."/>
            <person name="Moreno L."/>
            <person name="De Vries M."/>
            <person name="Munoz J.F."/>
            <person name="Stielow J.B."/>
        </authorList>
    </citation>
    <scope>NUCLEOTIDE SEQUENCE [LARGE SCALE GENOMIC DNA]</scope>
    <source>
        <strain evidence="2 3">EI222</strain>
    </source>
</reference>
<evidence type="ECO:0000256" key="1">
    <source>
        <dbReference type="SAM" id="MobiDB-lite"/>
    </source>
</evidence>
<name>A0A1J9P0Z5_9EURO</name>
<comment type="caution">
    <text evidence="2">The sequence shown here is derived from an EMBL/GenBank/DDBJ whole genome shotgun (WGS) entry which is preliminary data.</text>
</comment>
<organism evidence="2 3">
    <name type="scientific">Blastomyces percursus</name>
    <dbReference type="NCBI Taxonomy" id="1658174"/>
    <lineage>
        <taxon>Eukaryota</taxon>
        <taxon>Fungi</taxon>
        <taxon>Dikarya</taxon>
        <taxon>Ascomycota</taxon>
        <taxon>Pezizomycotina</taxon>
        <taxon>Eurotiomycetes</taxon>
        <taxon>Eurotiomycetidae</taxon>
        <taxon>Onygenales</taxon>
        <taxon>Ajellomycetaceae</taxon>
        <taxon>Blastomyces</taxon>
    </lineage>
</organism>
<dbReference type="VEuPathDB" id="FungiDB:ACJ73_10258"/>
<dbReference type="EMBL" id="LGTZ01003612">
    <property type="protein sequence ID" value="OJD09514.1"/>
    <property type="molecule type" value="Genomic_DNA"/>
</dbReference>
<sequence length="123" mass="13718">TSTMPKAVGSKTKDVIAAERLTRIEEPSTEDSRTSYMKSSVDCSDDSKSHKLTPKTQAALLSPVRQPRQRLSVNVRILGWKLVPARFSSDIDMGSIWLCKVEQTSKGHQVVPPERVARGRVHF</sequence>
<feature type="compositionally biased region" description="Basic and acidic residues" evidence="1">
    <location>
        <begin position="18"/>
        <end position="33"/>
    </location>
</feature>